<dbReference type="AlphaFoldDB" id="A0A9W9QER9"/>
<evidence type="ECO:0000313" key="1">
    <source>
        <dbReference type="EMBL" id="KAJ5334702.1"/>
    </source>
</evidence>
<gene>
    <name evidence="1" type="ORF">N7452_007105</name>
</gene>
<dbReference type="EMBL" id="JAPZBQ010000004">
    <property type="protein sequence ID" value="KAJ5334702.1"/>
    <property type="molecule type" value="Genomic_DNA"/>
</dbReference>
<comment type="caution">
    <text evidence="1">The sequence shown here is derived from an EMBL/GenBank/DDBJ whole genome shotgun (WGS) entry which is preliminary data.</text>
</comment>
<protein>
    <submittedName>
        <fullName evidence="1">Uncharacterized protein</fullName>
    </submittedName>
</protein>
<name>A0A9W9QER9_PENBR</name>
<proteinExistence type="predicted"/>
<reference evidence="1" key="2">
    <citation type="journal article" date="2023" name="IMA Fungus">
        <title>Comparative genomic study of the Penicillium genus elucidates a diverse pangenome and 15 lateral gene transfer events.</title>
        <authorList>
            <person name="Petersen C."/>
            <person name="Sorensen T."/>
            <person name="Nielsen M.R."/>
            <person name="Sondergaard T.E."/>
            <person name="Sorensen J.L."/>
            <person name="Fitzpatrick D.A."/>
            <person name="Frisvad J.C."/>
            <person name="Nielsen K.L."/>
        </authorList>
    </citation>
    <scope>NUCLEOTIDE SEQUENCE</scope>
    <source>
        <strain evidence="1">IBT 35673</strain>
    </source>
</reference>
<evidence type="ECO:0000313" key="2">
    <source>
        <dbReference type="Proteomes" id="UP001147695"/>
    </source>
</evidence>
<accession>A0A9W9QER9</accession>
<reference evidence="1" key="1">
    <citation type="submission" date="2022-12" db="EMBL/GenBank/DDBJ databases">
        <authorList>
            <person name="Petersen C."/>
        </authorList>
    </citation>
    <scope>NUCLEOTIDE SEQUENCE</scope>
    <source>
        <strain evidence="1">IBT 35673</strain>
    </source>
</reference>
<organism evidence="1 2">
    <name type="scientific">Penicillium brevicompactum</name>
    <dbReference type="NCBI Taxonomy" id="5074"/>
    <lineage>
        <taxon>Eukaryota</taxon>
        <taxon>Fungi</taxon>
        <taxon>Dikarya</taxon>
        <taxon>Ascomycota</taxon>
        <taxon>Pezizomycotina</taxon>
        <taxon>Eurotiomycetes</taxon>
        <taxon>Eurotiomycetidae</taxon>
        <taxon>Eurotiales</taxon>
        <taxon>Aspergillaceae</taxon>
        <taxon>Penicillium</taxon>
    </lineage>
</organism>
<sequence>MVAWSPMQLSVVGAHVFTVYAHARKIDVTVYSESQQMEIVTVRDTGLCSKSAGTNVIPTTRKQSIWHFRQLNDGVH</sequence>
<dbReference type="Proteomes" id="UP001147695">
    <property type="component" value="Unassembled WGS sequence"/>
</dbReference>